<dbReference type="FunFam" id="3.40.605.10:FF:000007">
    <property type="entry name" value="NAD/NADP-dependent betaine aldehyde dehydrogenase"/>
    <property type="match status" value="1"/>
</dbReference>
<dbReference type="RefSeq" id="WP_139941176.1">
    <property type="nucleotide sequence ID" value="NZ_JBHSYP010000006.1"/>
</dbReference>
<evidence type="ECO:0000256" key="4">
    <source>
        <dbReference type="PROSITE-ProRule" id="PRU10007"/>
    </source>
</evidence>
<dbReference type="PROSITE" id="PS00687">
    <property type="entry name" value="ALDEHYDE_DEHYDR_GLU"/>
    <property type="match status" value="1"/>
</dbReference>
<evidence type="ECO:0000256" key="2">
    <source>
        <dbReference type="ARBA" id="ARBA00023002"/>
    </source>
</evidence>
<dbReference type="OrthoDB" id="9812625at2"/>
<protein>
    <submittedName>
        <fullName evidence="7">Aldehyde dehydrogenase</fullName>
    </submittedName>
</protein>
<dbReference type="FunFam" id="3.40.309.10:FF:000012">
    <property type="entry name" value="Betaine aldehyde dehydrogenase"/>
    <property type="match status" value="1"/>
</dbReference>
<dbReference type="InterPro" id="IPR029510">
    <property type="entry name" value="Ald_DH_CS_GLU"/>
</dbReference>
<dbReference type="CDD" id="cd07114">
    <property type="entry name" value="ALDH_DhaS"/>
    <property type="match status" value="1"/>
</dbReference>
<dbReference type="PROSITE" id="PS00070">
    <property type="entry name" value="ALDEHYDE_DEHYDR_CYS"/>
    <property type="match status" value="1"/>
</dbReference>
<evidence type="ECO:0000256" key="5">
    <source>
        <dbReference type="RuleBase" id="RU003345"/>
    </source>
</evidence>
<accession>A0A501PHL2</accession>
<comment type="similarity">
    <text evidence="1 5">Belongs to the aldehyde dehydrogenase family.</text>
</comment>
<dbReference type="InterPro" id="IPR016161">
    <property type="entry name" value="Ald_DH/histidinol_DH"/>
</dbReference>
<evidence type="ECO:0000259" key="6">
    <source>
        <dbReference type="Pfam" id="PF00171"/>
    </source>
</evidence>
<dbReference type="InterPro" id="IPR016160">
    <property type="entry name" value="Ald_DH_CS_CYS"/>
</dbReference>
<evidence type="ECO:0000313" key="7">
    <source>
        <dbReference type="EMBL" id="TPD59512.1"/>
    </source>
</evidence>
<keyword evidence="8" id="KW-1185">Reference proteome</keyword>
<dbReference type="Gene3D" id="3.40.309.10">
    <property type="entry name" value="Aldehyde Dehydrogenase, Chain A, domain 2"/>
    <property type="match status" value="1"/>
</dbReference>
<dbReference type="AlphaFoldDB" id="A0A501PHL2"/>
<sequence>MAKYEMLIGGEWVAPVSGNYIESINPYNQEPWAQIPRAGLEDVEAAVRAAYEAYTSGPWSNMTPTQRGALLRRLGDLIAENVEELAKIETRDNGKLYAEMSAQVRYMPEWFYYFGGLADKLEGMVHPTDKADMFNYSRYEPYGVVAAITAWNSPLLLAAYKLAPALAAGNTVVLKPSEHASCSSLQFARLVEQAGFPPGVINVITGYGSEIGDDLTGHPLVSKISFTGSEATGRRIHEIAGWDFKSTTLELGGKSPNIVFADADLDQAANGVIAGILAASGQTCVAGSRLLVDEAVYDEFLERVLAIAKGAKLGDPMSPETNVGPVATREQYDKVNGYLETALSEGAECILGGPSDGPPEPGQGLFIRPTIFTNVSNDMRIAREEIFGPVLAVIRFRDEEEAIRIANDTRYGLAAGIWSRDIRRCMELPAKLQAGTVWVNTYRVVSYMTPFGGYKASGSGKENGMEAIKQYLQLKSVWLSTARTSASPFTIR</sequence>
<name>A0A501PHL2_9PROT</name>
<keyword evidence="3" id="KW-0558">Oxidation</keyword>
<dbReference type="SUPFAM" id="SSF53720">
    <property type="entry name" value="ALDH-like"/>
    <property type="match status" value="1"/>
</dbReference>
<dbReference type="FunFam" id="3.40.605.10:FF:000026">
    <property type="entry name" value="Aldehyde dehydrogenase, putative"/>
    <property type="match status" value="1"/>
</dbReference>
<dbReference type="InterPro" id="IPR016163">
    <property type="entry name" value="Ald_DH_C"/>
</dbReference>
<organism evidence="7 8">
    <name type="scientific">Emcibacter nanhaiensis</name>
    <dbReference type="NCBI Taxonomy" id="1505037"/>
    <lineage>
        <taxon>Bacteria</taxon>
        <taxon>Pseudomonadati</taxon>
        <taxon>Pseudomonadota</taxon>
        <taxon>Alphaproteobacteria</taxon>
        <taxon>Emcibacterales</taxon>
        <taxon>Emcibacteraceae</taxon>
        <taxon>Emcibacter</taxon>
    </lineage>
</organism>
<dbReference type="InterPro" id="IPR016162">
    <property type="entry name" value="Ald_DH_N"/>
</dbReference>
<evidence type="ECO:0000256" key="1">
    <source>
        <dbReference type="ARBA" id="ARBA00009986"/>
    </source>
</evidence>
<proteinExistence type="inferred from homology"/>
<keyword evidence="2 5" id="KW-0560">Oxidoreductase</keyword>
<feature type="active site" evidence="4">
    <location>
        <position position="250"/>
    </location>
</feature>
<reference evidence="8" key="1">
    <citation type="submission" date="2019-06" db="EMBL/GenBank/DDBJ databases">
        <title>The complete genome of Emcibacter congregatus ZYLT.</title>
        <authorList>
            <person name="Zhao Z."/>
        </authorList>
    </citation>
    <scope>NUCLEOTIDE SEQUENCE [LARGE SCALE GENOMIC DNA]</scope>
    <source>
        <strain evidence="8">MCCC 1A06723</strain>
    </source>
</reference>
<dbReference type="GO" id="GO:0016620">
    <property type="term" value="F:oxidoreductase activity, acting on the aldehyde or oxo group of donors, NAD or NADP as acceptor"/>
    <property type="evidence" value="ECO:0007669"/>
    <property type="project" value="InterPro"/>
</dbReference>
<evidence type="ECO:0000256" key="3">
    <source>
        <dbReference type="ARBA" id="ARBA00023097"/>
    </source>
</evidence>
<dbReference type="PANTHER" id="PTHR11699">
    <property type="entry name" value="ALDEHYDE DEHYDROGENASE-RELATED"/>
    <property type="match status" value="1"/>
</dbReference>
<dbReference type="Pfam" id="PF00171">
    <property type="entry name" value="Aldedh"/>
    <property type="match status" value="1"/>
</dbReference>
<dbReference type="EMBL" id="VFIY01000014">
    <property type="protein sequence ID" value="TPD59512.1"/>
    <property type="molecule type" value="Genomic_DNA"/>
</dbReference>
<dbReference type="InterPro" id="IPR015590">
    <property type="entry name" value="Aldehyde_DH_dom"/>
</dbReference>
<gene>
    <name evidence="7" type="ORF">FIV46_10880</name>
</gene>
<comment type="caution">
    <text evidence="7">The sequence shown here is derived from an EMBL/GenBank/DDBJ whole genome shotgun (WGS) entry which is preliminary data.</text>
</comment>
<evidence type="ECO:0000313" key="8">
    <source>
        <dbReference type="Proteomes" id="UP000319148"/>
    </source>
</evidence>
<dbReference type="Gene3D" id="3.40.605.10">
    <property type="entry name" value="Aldehyde Dehydrogenase, Chain A, domain 1"/>
    <property type="match status" value="1"/>
</dbReference>
<feature type="domain" description="Aldehyde dehydrogenase" evidence="6">
    <location>
        <begin position="12"/>
        <end position="477"/>
    </location>
</feature>
<dbReference type="Proteomes" id="UP000319148">
    <property type="component" value="Unassembled WGS sequence"/>
</dbReference>